<sequence length="305" mass="35000">MRLTRTEWRARERAHRERADALTAEHRERASRGETHPVWDFLFTYYSYKPAVLRRWHPGPGVELEDAADEPRGQWRWYAPGDAPRSLVVDRAAFEHDKAPLCRLVEIMLRRTAGRPGRFDCFGLHEWAMVYRQHEHRHPVPLRLGQESTDAVVDDHELRCTHYDAFRFFTPDAVPRNRDAPTRESQPLLDQPGCLHAGMDVYKWAVKLGPLVPGDLLLDAFELARDIRRLDMEAAPYDLSGWGFVPVRIETAEGKAEYVRRQRDLAARGNALRGRILDAWGPIDQRRSTLRTSASPAQASATPAA</sequence>
<proteinExistence type="predicted"/>
<evidence type="ECO:0000313" key="2">
    <source>
        <dbReference type="Proteomes" id="UP001410795"/>
    </source>
</evidence>
<protein>
    <recommendedName>
        <fullName evidence="3">3-methyladenine DNA glycosylase</fullName>
    </recommendedName>
</protein>
<dbReference type="RefSeq" id="WP_246603818.1">
    <property type="nucleotide sequence ID" value="NZ_BAAAYV010000002.1"/>
</dbReference>
<dbReference type="Proteomes" id="UP001410795">
    <property type="component" value="Unassembled WGS sequence"/>
</dbReference>
<comment type="caution">
    <text evidence="1">The sequence shown here is derived from an EMBL/GenBank/DDBJ whole genome shotgun (WGS) entry which is preliminary data.</text>
</comment>
<dbReference type="EMBL" id="BAAAYV010000002">
    <property type="protein sequence ID" value="GAA3646626.1"/>
    <property type="molecule type" value="Genomic_DNA"/>
</dbReference>
<name>A0ABP7B239_9MICO</name>
<evidence type="ECO:0008006" key="3">
    <source>
        <dbReference type="Google" id="ProtNLM"/>
    </source>
</evidence>
<accession>A0ABP7B239</accession>
<gene>
    <name evidence="1" type="ORF">GCM10022202_02340</name>
</gene>
<reference evidence="2" key="1">
    <citation type="journal article" date="2019" name="Int. J. Syst. Evol. Microbiol.">
        <title>The Global Catalogue of Microorganisms (GCM) 10K type strain sequencing project: providing services to taxonomists for standard genome sequencing and annotation.</title>
        <authorList>
            <consortium name="The Broad Institute Genomics Platform"/>
            <consortium name="The Broad Institute Genome Sequencing Center for Infectious Disease"/>
            <person name="Wu L."/>
            <person name="Ma J."/>
        </authorList>
    </citation>
    <scope>NUCLEOTIDE SEQUENCE [LARGE SCALE GENOMIC DNA]</scope>
    <source>
        <strain evidence="2">JCM 16546</strain>
    </source>
</reference>
<organism evidence="1 2">
    <name type="scientific">Microbacterium marinilacus</name>
    <dbReference type="NCBI Taxonomy" id="415209"/>
    <lineage>
        <taxon>Bacteria</taxon>
        <taxon>Bacillati</taxon>
        <taxon>Actinomycetota</taxon>
        <taxon>Actinomycetes</taxon>
        <taxon>Micrococcales</taxon>
        <taxon>Microbacteriaceae</taxon>
        <taxon>Microbacterium</taxon>
    </lineage>
</organism>
<evidence type="ECO:0000313" key="1">
    <source>
        <dbReference type="EMBL" id="GAA3646626.1"/>
    </source>
</evidence>
<keyword evidence="2" id="KW-1185">Reference proteome</keyword>